<dbReference type="PANTHER" id="PTHR43546:SF3">
    <property type="entry name" value="UPF0173 METAL-DEPENDENT HYDROLASE MJ1163"/>
    <property type="match status" value="1"/>
</dbReference>
<evidence type="ECO:0000259" key="1">
    <source>
        <dbReference type="Pfam" id="PF12706"/>
    </source>
</evidence>
<organism evidence="2 3">
    <name type="scientific">Pedobacter jeongneungensis</name>
    <dbReference type="NCBI Taxonomy" id="947309"/>
    <lineage>
        <taxon>Bacteria</taxon>
        <taxon>Pseudomonadati</taxon>
        <taxon>Bacteroidota</taxon>
        <taxon>Sphingobacteriia</taxon>
        <taxon>Sphingobacteriales</taxon>
        <taxon>Sphingobacteriaceae</taxon>
        <taxon>Pedobacter</taxon>
    </lineage>
</organism>
<dbReference type="EMBL" id="BAABBY010000002">
    <property type="protein sequence ID" value="GAA4199787.1"/>
    <property type="molecule type" value="Genomic_DNA"/>
</dbReference>
<gene>
    <name evidence="2" type="ORF">GCM10022289_10680</name>
</gene>
<accession>A0ABP8B760</accession>
<evidence type="ECO:0000313" key="3">
    <source>
        <dbReference type="Proteomes" id="UP001501772"/>
    </source>
</evidence>
<dbReference type="InterPro" id="IPR001279">
    <property type="entry name" value="Metallo-B-lactamas"/>
</dbReference>
<protein>
    <submittedName>
        <fullName evidence="2">MBL fold metallo-hydrolase</fullName>
    </submittedName>
</protein>
<sequence length="267" mass="29553">MKKKTLRMRRLGWAGVEIECDGEILLIDYIQDTSPLVQLRSQQEPFPAMSRLGEAKVALITHLHADHADPMAVFAALGEGGKTYRPKKASGTDADLALTAHAESEFEKYELDAEILEEWQERTVGPFRFTALPSADGFGDPQIAWAVECNGFKIFHGGDTIFHGNFWRIANHFGPFDIAFLPINGAVVDFPLLQPPSAIEAVMTPEQAGTAGHILKAKYIVPIHYASLHKPPMYIEASGSTLRLYEQTTALGIISSIYQPGEWFQID</sequence>
<reference evidence="3" key="1">
    <citation type="journal article" date="2019" name="Int. J. Syst. Evol. Microbiol.">
        <title>The Global Catalogue of Microorganisms (GCM) 10K type strain sequencing project: providing services to taxonomists for standard genome sequencing and annotation.</title>
        <authorList>
            <consortium name="The Broad Institute Genomics Platform"/>
            <consortium name="The Broad Institute Genome Sequencing Center for Infectious Disease"/>
            <person name="Wu L."/>
            <person name="Ma J."/>
        </authorList>
    </citation>
    <scope>NUCLEOTIDE SEQUENCE [LARGE SCALE GENOMIC DNA]</scope>
    <source>
        <strain evidence="3">JCM 17626</strain>
    </source>
</reference>
<proteinExistence type="predicted"/>
<feature type="domain" description="Metallo-beta-lactamase" evidence="1">
    <location>
        <begin position="34"/>
        <end position="225"/>
    </location>
</feature>
<dbReference type="Gene3D" id="3.60.15.10">
    <property type="entry name" value="Ribonuclease Z/Hydroxyacylglutathione hydrolase-like"/>
    <property type="match status" value="1"/>
</dbReference>
<dbReference type="InterPro" id="IPR050114">
    <property type="entry name" value="UPF0173_UPF0282_UlaG_hydrolase"/>
</dbReference>
<dbReference type="InterPro" id="IPR036866">
    <property type="entry name" value="RibonucZ/Hydroxyglut_hydro"/>
</dbReference>
<dbReference type="SUPFAM" id="SSF56281">
    <property type="entry name" value="Metallo-hydrolase/oxidoreductase"/>
    <property type="match status" value="1"/>
</dbReference>
<keyword evidence="3" id="KW-1185">Reference proteome</keyword>
<name>A0ABP8B760_9SPHI</name>
<dbReference type="Pfam" id="PF12706">
    <property type="entry name" value="Lactamase_B_2"/>
    <property type="match status" value="1"/>
</dbReference>
<dbReference type="RefSeq" id="WP_344850072.1">
    <property type="nucleotide sequence ID" value="NZ_BAABBY010000002.1"/>
</dbReference>
<comment type="caution">
    <text evidence="2">The sequence shown here is derived from an EMBL/GenBank/DDBJ whole genome shotgun (WGS) entry which is preliminary data.</text>
</comment>
<dbReference type="Proteomes" id="UP001501772">
    <property type="component" value="Unassembled WGS sequence"/>
</dbReference>
<dbReference type="PANTHER" id="PTHR43546">
    <property type="entry name" value="UPF0173 METAL-DEPENDENT HYDROLASE MJ1163-RELATED"/>
    <property type="match status" value="1"/>
</dbReference>
<evidence type="ECO:0000313" key="2">
    <source>
        <dbReference type="EMBL" id="GAA4199787.1"/>
    </source>
</evidence>